<evidence type="ECO:0000259" key="1">
    <source>
        <dbReference type="SMART" id="SM00717"/>
    </source>
</evidence>
<sequence length="294" mass="33989">MLSAGHSAPEIAEQLDGRTPNSVYHRMYRTLGPAKRIEVQEQAPRFTIEEDNLLKSLRMQTSSWEAIMHHFPGRTRQSLRARLNILNNSISNHFTPQDDEQLRHLREVECLTWSAIAQRMPNWTASRLCIRYCRTTPLSARVNILPQYMFKDTAVLDDIRRMREDGYSFPKISRTLAKEGLTAKRVHVIYASATTGTTRERYKDGTVSTRRLTKEESARIYDMRAKNTSWAEVARSLERSISMVRGHHRMLQDRIQSAPGYHDGDVKIKNFKSAKKFEHAETVKLIEKSDAELS</sequence>
<dbReference type="Gene3D" id="1.10.10.60">
    <property type="entry name" value="Homeodomain-like"/>
    <property type="match status" value="1"/>
</dbReference>
<dbReference type="SUPFAM" id="SSF46689">
    <property type="entry name" value="Homeodomain-like"/>
    <property type="match status" value="2"/>
</dbReference>
<dbReference type="GO" id="GO:0005634">
    <property type="term" value="C:nucleus"/>
    <property type="evidence" value="ECO:0007669"/>
    <property type="project" value="TreeGrafter"/>
</dbReference>
<reference evidence="2" key="1">
    <citation type="submission" date="2023-08" db="EMBL/GenBank/DDBJ databases">
        <title>Black Yeasts Isolated from many extreme environments.</title>
        <authorList>
            <person name="Coleine C."/>
            <person name="Stajich J.E."/>
            <person name="Selbmann L."/>
        </authorList>
    </citation>
    <scope>NUCLEOTIDE SEQUENCE</scope>
    <source>
        <strain evidence="2">CCFEE 5810</strain>
    </source>
</reference>
<dbReference type="GO" id="GO:0000978">
    <property type="term" value="F:RNA polymerase II cis-regulatory region sequence-specific DNA binding"/>
    <property type="evidence" value="ECO:0007669"/>
    <property type="project" value="TreeGrafter"/>
</dbReference>
<dbReference type="SMART" id="SM00717">
    <property type="entry name" value="SANT"/>
    <property type="match status" value="3"/>
</dbReference>
<accession>A0AAN7VNU7</accession>
<dbReference type="EMBL" id="JAVRQU010000017">
    <property type="protein sequence ID" value="KAK5693567.1"/>
    <property type="molecule type" value="Genomic_DNA"/>
</dbReference>
<feature type="domain" description="Myb-like" evidence="1">
    <location>
        <begin position="42"/>
        <end position="89"/>
    </location>
</feature>
<dbReference type="Proteomes" id="UP001310594">
    <property type="component" value="Unassembled WGS sequence"/>
</dbReference>
<dbReference type="CDD" id="cd00167">
    <property type="entry name" value="SANT"/>
    <property type="match status" value="2"/>
</dbReference>
<dbReference type="InterPro" id="IPR050560">
    <property type="entry name" value="MYB_TF"/>
</dbReference>
<dbReference type="GO" id="GO:0000981">
    <property type="term" value="F:DNA-binding transcription factor activity, RNA polymerase II-specific"/>
    <property type="evidence" value="ECO:0007669"/>
    <property type="project" value="TreeGrafter"/>
</dbReference>
<protein>
    <recommendedName>
        <fullName evidence="1">Myb-like domain-containing protein</fullName>
    </recommendedName>
</protein>
<organism evidence="2 3">
    <name type="scientific">Elasticomyces elasticus</name>
    <dbReference type="NCBI Taxonomy" id="574655"/>
    <lineage>
        <taxon>Eukaryota</taxon>
        <taxon>Fungi</taxon>
        <taxon>Dikarya</taxon>
        <taxon>Ascomycota</taxon>
        <taxon>Pezizomycotina</taxon>
        <taxon>Dothideomycetes</taxon>
        <taxon>Dothideomycetidae</taxon>
        <taxon>Mycosphaerellales</taxon>
        <taxon>Teratosphaeriaceae</taxon>
        <taxon>Elasticomyces</taxon>
    </lineage>
</organism>
<dbReference type="InterPro" id="IPR001005">
    <property type="entry name" value="SANT/Myb"/>
</dbReference>
<comment type="caution">
    <text evidence="2">The sequence shown here is derived from an EMBL/GenBank/DDBJ whole genome shotgun (WGS) entry which is preliminary data.</text>
</comment>
<evidence type="ECO:0000313" key="2">
    <source>
        <dbReference type="EMBL" id="KAK5693567.1"/>
    </source>
</evidence>
<proteinExistence type="predicted"/>
<dbReference type="AlphaFoldDB" id="A0AAN7VNU7"/>
<dbReference type="PANTHER" id="PTHR45614">
    <property type="entry name" value="MYB PROTEIN-RELATED"/>
    <property type="match status" value="1"/>
</dbReference>
<feature type="domain" description="Myb-like" evidence="1">
    <location>
        <begin position="90"/>
        <end position="139"/>
    </location>
</feature>
<name>A0AAN7VNU7_9PEZI</name>
<evidence type="ECO:0000313" key="3">
    <source>
        <dbReference type="Proteomes" id="UP001310594"/>
    </source>
</evidence>
<dbReference type="InterPro" id="IPR009057">
    <property type="entry name" value="Homeodomain-like_sf"/>
</dbReference>
<feature type="domain" description="Myb-like" evidence="1">
    <location>
        <begin position="208"/>
        <end position="254"/>
    </location>
</feature>
<gene>
    <name evidence="2" type="ORF">LTR97_010136</name>
</gene>